<keyword evidence="7" id="KW-1185">Reference proteome</keyword>
<dbReference type="CDD" id="cd12148">
    <property type="entry name" value="fungal_TF_MHR"/>
    <property type="match status" value="1"/>
</dbReference>
<dbReference type="Proteomes" id="UP000054097">
    <property type="component" value="Unassembled WGS sequence"/>
</dbReference>
<evidence type="ECO:0000256" key="2">
    <source>
        <dbReference type="ARBA" id="ARBA00022723"/>
    </source>
</evidence>
<dbReference type="InterPro" id="IPR001138">
    <property type="entry name" value="Zn2Cys6_DnaBD"/>
</dbReference>
<dbReference type="EMBL" id="KN824283">
    <property type="protein sequence ID" value="KIM30877.1"/>
    <property type="molecule type" value="Genomic_DNA"/>
</dbReference>
<dbReference type="InterPro" id="IPR036864">
    <property type="entry name" value="Zn2-C6_fun-type_DNA-bd_sf"/>
</dbReference>
<dbReference type="GO" id="GO:0006351">
    <property type="term" value="P:DNA-templated transcription"/>
    <property type="evidence" value="ECO:0007669"/>
    <property type="project" value="InterPro"/>
</dbReference>
<organism evidence="6 7">
    <name type="scientific">Serendipita vermifera MAFF 305830</name>
    <dbReference type="NCBI Taxonomy" id="933852"/>
    <lineage>
        <taxon>Eukaryota</taxon>
        <taxon>Fungi</taxon>
        <taxon>Dikarya</taxon>
        <taxon>Basidiomycota</taxon>
        <taxon>Agaricomycotina</taxon>
        <taxon>Agaricomycetes</taxon>
        <taxon>Sebacinales</taxon>
        <taxon>Serendipitaceae</taxon>
        <taxon>Serendipita</taxon>
    </lineage>
</organism>
<dbReference type="SMART" id="SM00066">
    <property type="entry name" value="GAL4"/>
    <property type="match status" value="1"/>
</dbReference>
<dbReference type="HOGENOM" id="CLU_007340_4_3_1"/>
<dbReference type="GO" id="GO:0008270">
    <property type="term" value="F:zinc ion binding"/>
    <property type="evidence" value="ECO:0007669"/>
    <property type="project" value="InterPro"/>
</dbReference>
<dbReference type="PROSITE" id="PS50048">
    <property type="entry name" value="ZN2_CY6_FUNGAL_2"/>
    <property type="match status" value="1"/>
</dbReference>
<dbReference type="GO" id="GO:0003677">
    <property type="term" value="F:DNA binding"/>
    <property type="evidence" value="ECO:0007669"/>
    <property type="project" value="InterPro"/>
</dbReference>
<dbReference type="PANTHER" id="PTHR31001">
    <property type="entry name" value="UNCHARACTERIZED TRANSCRIPTIONAL REGULATORY PROTEIN"/>
    <property type="match status" value="1"/>
</dbReference>
<evidence type="ECO:0000256" key="4">
    <source>
        <dbReference type="SAM" id="MobiDB-lite"/>
    </source>
</evidence>
<dbReference type="GO" id="GO:0005634">
    <property type="term" value="C:nucleus"/>
    <property type="evidence" value="ECO:0007669"/>
    <property type="project" value="UniProtKB-SubCell"/>
</dbReference>
<dbReference type="STRING" id="933852.A0A0C2XPH6"/>
<name>A0A0C2XPH6_SERVB</name>
<dbReference type="InterPro" id="IPR050613">
    <property type="entry name" value="Sec_Metabolite_Reg"/>
</dbReference>
<dbReference type="OrthoDB" id="424974at2759"/>
<dbReference type="Pfam" id="PF04082">
    <property type="entry name" value="Fungal_trans"/>
    <property type="match status" value="1"/>
</dbReference>
<dbReference type="Pfam" id="PF00172">
    <property type="entry name" value="Zn_clus"/>
    <property type="match status" value="1"/>
</dbReference>
<reference evidence="6 7" key="1">
    <citation type="submission" date="2014-04" db="EMBL/GenBank/DDBJ databases">
        <authorList>
            <consortium name="DOE Joint Genome Institute"/>
            <person name="Kuo A."/>
            <person name="Zuccaro A."/>
            <person name="Kohler A."/>
            <person name="Nagy L.G."/>
            <person name="Floudas D."/>
            <person name="Copeland A."/>
            <person name="Barry K.W."/>
            <person name="Cichocki N."/>
            <person name="Veneault-Fourrey C."/>
            <person name="LaButti K."/>
            <person name="Lindquist E.A."/>
            <person name="Lipzen A."/>
            <person name="Lundell T."/>
            <person name="Morin E."/>
            <person name="Murat C."/>
            <person name="Sun H."/>
            <person name="Tunlid A."/>
            <person name="Henrissat B."/>
            <person name="Grigoriev I.V."/>
            <person name="Hibbett D.S."/>
            <person name="Martin F."/>
            <person name="Nordberg H.P."/>
            <person name="Cantor M.N."/>
            <person name="Hua S.X."/>
        </authorList>
    </citation>
    <scope>NUCLEOTIDE SEQUENCE [LARGE SCALE GENOMIC DNA]</scope>
    <source>
        <strain evidence="6 7">MAFF 305830</strain>
    </source>
</reference>
<gene>
    <name evidence="6" type="ORF">M408DRAFT_271943</name>
</gene>
<protein>
    <recommendedName>
        <fullName evidence="5">Zn(2)-C6 fungal-type domain-containing protein</fullName>
    </recommendedName>
</protein>
<sequence length="608" mass="68732">MQSSLDMKNNQIRATGASCKECRRLKIKCDKQVPCGTCTKRGLQSLCPDGQLSGAKGSRYVLATAEESWHRIQALCVRVQDLEFALERAQSHITSEKHPLLDEELVKIGQDPRAVIKTEPGKPQVVPPEDVPIANLGTMKISKSGSYRWLGTTALPAIILDDNDEDDAGHSEHVSDSTLAAHERTSSLPGGQHSVPLHDLKVSALQQLPPRQRALQLIENYFETYSQWVTIVDRPIVMDSLFSTIYDGDAMSLSAYNISSFFSILALGGAIDLPVESACQEFRARRKLAKSLFFAEWPKGPSAVDELETLLLLYRVSWPLLESNHSDIYELLAWGIKLAEKIGLHRDPEPLNLSPEECLRRRRVFWALWYYDTLASLYLGQPPTLARGFVDCKPPQFTYTGEVDLHPRLTLVFHDILSHFLEAKTAPHYAAVLRIDQKIREIELDTRQVNAAGGSPVPSRTRDAIAPYINSLKCFMLMSLHRTYFSYAVTRPNEDPISGRFGTSTHAMFEAASTHIERLLSSGRFTYWQHGFSQIWMQYHNAMLFLYAFPTYLPYWPRSEEAMKLADTALKTLFYPNAAESELISNSLVRWRYRDEVFLLTTSIAFPS</sequence>
<reference evidence="7" key="2">
    <citation type="submission" date="2015-01" db="EMBL/GenBank/DDBJ databases">
        <title>Evolutionary Origins and Diversification of the Mycorrhizal Mutualists.</title>
        <authorList>
            <consortium name="DOE Joint Genome Institute"/>
            <consortium name="Mycorrhizal Genomics Consortium"/>
            <person name="Kohler A."/>
            <person name="Kuo A."/>
            <person name="Nagy L.G."/>
            <person name="Floudas D."/>
            <person name="Copeland A."/>
            <person name="Barry K.W."/>
            <person name="Cichocki N."/>
            <person name="Veneault-Fourrey C."/>
            <person name="LaButti K."/>
            <person name="Lindquist E.A."/>
            <person name="Lipzen A."/>
            <person name="Lundell T."/>
            <person name="Morin E."/>
            <person name="Murat C."/>
            <person name="Riley R."/>
            <person name="Ohm R."/>
            <person name="Sun H."/>
            <person name="Tunlid A."/>
            <person name="Henrissat B."/>
            <person name="Grigoriev I.V."/>
            <person name="Hibbett D.S."/>
            <person name="Martin F."/>
        </authorList>
    </citation>
    <scope>NUCLEOTIDE SEQUENCE [LARGE SCALE GENOMIC DNA]</scope>
    <source>
        <strain evidence="7">MAFF 305830</strain>
    </source>
</reference>
<evidence type="ECO:0000259" key="5">
    <source>
        <dbReference type="PROSITE" id="PS50048"/>
    </source>
</evidence>
<feature type="region of interest" description="Disordered" evidence="4">
    <location>
        <begin position="166"/>
        <end position="193"/>
    </location>
</feature>
<accession>A0A0C2XPH6</accession>
<proteinExistence type="predicted"/>
<dbReference type="SMART" id="SM00906">
    <property type="entry name" value="Fungal_trans"/>
    <property type="match status" value="1"/>
</dbReference>
<dbReference type="InterPro" id="IPR007219">
    <property type="entry name" value="XnlR_reg_dom"/>
</dbReference>
<evidence type="ECO:0000313" key="6">
    <source>
        <dbReference type="EMBL" id="KIM30877.1"/>
    </source>
</evidence>
<dbReference type="Gene3D" id="4.10.240.10">
    <property type="entry name" value="Zn(2)-C6 fungal-type DNA-binding domain"/>
    <property type="match status" value="1"/>
</dbReference>
<dbReference type="SUPFAM" id="SSF57701">
    <property type="entry name" value="Zn2/Cys6 DNA-binding domain"/>
    <property type="match status" value="1"/>
</dbReference>
<dbReference type="PROSITE" id="PS00463">
    <property type="entry name" value="ZN2_CY6_FUNGAL_1"/>
    <property type="match status" value="1"/>
</dbReference>
<feature type="compositionally biased region" description="Basic and acidic residues" evidence="4">
    <location>
        <begin position="168"/>
        <end position="185"/>
    </location>
</feature>
<feature type="domain" description="Zn(2)-C6 fungal-type" evidence="5">
    <location>
        <begin position="18"/>
        <end position="47"/>
    </location>
</feature>
<evidence type="ECO:0000313" key="7">
    <source>
        <dbReference type="Proteomes" id="UP000054097"/>
    </source>
</evidence>
<dbReference type="GO" id="GO:0000981">
    <property type="term" value="F:DNA-binding transcription factor activity, RNA polymerase II-specific"/>
    <property type="evidence" value="ECO:0007669"/>
    <property type="project" value="InterPro"/>
</dbReference>
<evidence type="ECO:0000256" key="1">
    <source>
        <dbReference type="ARBA" id="ARBA00004123"/>
    </source>
</evidence>
<evidence type="ECO:0000256" key="3">
    <source>
        <dbReference type="ARBA" id="ARBA00023242"/>
    </source>
</evidence>
<keyword evidence="2" id="KW-0479">Metal-binding</keyword>
<dbReference type="AlphaFoldDB" id="A0A0C2XPH6"/>
<dbReference type="PANTHER" id="PTHR31001:SF88">
    <property type="entry name" value="TRANSCRIPTION FACTOR PDR3"/>
    <property type="match status" value="1"/>
</dbReference>
<dbReference type="CDD" id="cd00067">
    <property type="entry name" value="GAL4"/>
    <property type="match status" value="1"/>
</dbReference>
<comment type="subcellular location">
    <subcellularLocation>
        <location evidence="1">Nucleus</location>
    </subcellularLocation>
</comment>
<keyword evidence="3" id="KW-0539">Nucleus</keyword>